<keyword evidence="3" id="KW-0812">Transmembrane</keyword>
<keyword evidence="10" id="KW-0496">Mitochondrion</keyword>
<dbReference type="Pfam" id="PF07798">
    <property type="entry name" value="CCDC90-like"/>
    <property type="match status" value="1"/>
</dbReference>
<evidence type="ECO:0000256" key="13">
    <source>
        <dbReference type="SAM" id="Coils"/>
    </source>
</evidence>
<dbReference type="Pfam" id="PF02213">
    <property type="entry name" value="GYF"/>
    <property type="match status" value="1"/>
</dbReference>
<dbReference type="InterPro" id="IPR011011">
    <property type="entry name" value="Znf_FYVE_PHD"/>
</dbReference>
<feature type="compositionally biased region" description="Polar residues" evidence="14">
    <location>
        <begin position="326"/>
        <end position="364"/>
    </location>
</feature>
<dbReference type="InterPro" id="IPR035445">
    <property type="entry name" value="GYF-like_dom_sf"/>
</dbReference>
<dbReference type="FunFam" id="3.30.40.10:FF:000303">
    <property type="entry name" value="Zinc finger CCCH domain-containing protein 19"/>
    <property type="match status" value="1"/>
</dbReference>
<feature type="domain" description="DM2" evidence="19">
    <location>
        <begin position="994"/>
        <end position="1077"/>
    </location>
</feature>
<dbReference type="Pfam" id="PF02201">
    <property type="entry name" value="SWIB"/>
    <property type="match status" value="1"/>
</dbReference>
<dbReference type="SUPFAM" id="SSF159042">
    <property type="entry name" value="Plus3-like"/>
    <property type="match status" value="1"/>
</dbReference>
<feature type="compositionally biased region" description="Basic and acidic residues" evidence="14">
    <location>
        <begin position="1304"/>
        <end position="1320"/>
    </location>
</feature>
<dbReference type="PROSITE" id="PS50016">
    <property type="entry name" value="ZF_PHD_2"/>
    <property type="match status" value="1"/>
</dbReference>
<dbReference type="CDD" id="cd10567">
    <property type="entry name" value="SWIB-MDM2_like"/>
    <property type="match status" value="1"/>
</dbReference>
<feature type="domain" description="CCHC-type" evidence="16">
    <location>
        <begin position="56"/>
        <end position="69"/>
    </location>
</feature>
<evidence type="ECO:0000256" key="1">
    <source>
        <dbReference type="ARBA" id="ARBA00004173"/>
    </source>
</evidence>
<dbReference type="SMART" id="SM00343">
    <property type="entry name" value="ZnF_C2HC"/>
    <property type="match status" value="4"/>
</dbReference>
<evidence type="ECO:0000259" key="17">
    <source>
        <dbReference type="PROSITE" id="PS50829"/>
    </source>
</evidence>
<feature type="compositionally biased region" description="Gly residues" evidence="14">
    <location>
        <begin position="1980"/>
        <end position="1989"/>
    </location>
</feature>
<dbReference type="InterPro" id="IPR024461">
    <property type="entry name" value="CCDC90-like"/>
</dbReference>
<dbReference type="SMART" id="SM00444">
    <property type="entry name" value="GYF"/>
    <property type="match status" value="1"/>
</dbReference>
<evidence type="ECO:0008006" key="22">
    <source>
        <dbReference type="Google" id="ProtNLM"/>
    </source>
</evidence>
<dbReference type="PROSITE" id="PS51360">
    <property type="entry name" value="PLUS3"/>
    <property type="match status" value="1"/>
</dbReference>
<dbReference type="SMART" id="SM00719">
    <property type="entry name" value="Plus3"/>
    <property type="match status" value="1"/>
</dbReference>
<dbReference type="Gene3D" id="1.10.245.10">
    <property type="entry name" value="SWIB/MDM2 domain"/>
    <property type="match status" value="1"/>
</dbReference>
<feature type="compositionally biased region" description="Polar residues" evidence="14">
    <location>
        <begin position="270"/>
        <end position="314"/>
    </location>
</feature>
<keyword evidence="7" id="KW-1133">Transmembrane helix</keyword>
<dbReference type="InterPro" id="IPR004343">
    <property type="entry name" value="Plus-3_dom"/>
</dbReference>
<dbReference type="Gene3D" id="3.30.1490.40">
    <property type="match status" value="1"/>
</dbReference>
<dbReference type="Proteomes" id="UP001164929">
    <property type="component" value="Chromosome 9"/>
</dbReference>
<keyword evidence="21" id="KW-1185">Reference proteome</keyword>
<dbReference type="FunFam" id="3.90.70.200:FF:000002">
    <property type="entry name" value="Zinc finger CCCH domain-containing protein 19"/>
    <property type="match status" value="1"/>
</dbReference>
<dbReference type="EMBL" id="JAQIZT010000009">
    <property type="protein sequence ID" value="KAJ6985634.1"/>
    <property type="molecule type" value="Genomic_DNA"/>
</dbReference>
<dbReference type="CDD" id="cd00072">
    <property type="entry name" value="GYF"/>
    <property type="match status" value="1"/>
</dbReference>
<dbReference type="PROSITE" id="PS01359">
    <property type="entry name" value="ZF_PHD_1"/>
    <property type="match status" value="1"/>
</dbReference>
<feature type="domain" description="Plus3" evidence="18">
    <location>
        <begin position="1136"/>
        <end position="1269"/>
    </location>
</feature>
<dbReference type="PANTHER" id="PTHR46695">
    <property type="entry name" value="ZINC FINGER CCCH DOMAIN-CONTAINING PROTEIN 44-RELATED"/>
    <property type="match status" value="1"/>
</dbReference>
<evidence type="ECO:0000256" key="9">
    <source>
        <dbReference type="ARBA" id="ARBA00023125"/>
    </source>
</evidence>
<feature type="compositionally biased region" description="Gly residues" evidence="14">
    <location>
        <begin position="941"/>
        <end position="951"/>
    </location>
</feature>
<evidence type="ECO:0000256" key="3">
    <source>
        <dbReference type="ARBA" id="ARBA00022692"/>
    </source>
</evidence>
<feature type="domain" description="PHD-type" evidence="15">
    <location>
        <begin position="772"/>
        <end position="838"/>
    </location>
</feature>
<dbReference type="SMART" id="SM00249">
    <property type="entry name" value="PHD"/>
    <property type="match status" value="1"/>
</dbReference>
<dbReference type="GO" id="GO:0005739">
    <property type="term" value="C:mitochondrion"/>
    <property type="evidence" value="ECO:0007669"/>
    <property type="project" value="UniProtKB-SubCell"/>
</dbReference>
<dbReference type="PROSITE" id="PS50158">
    <property type="entry name" value="ZF_CCHC"/>
    <property type="match status" value="1"/>
</dbReference>
<proteinExistence type="predicted"/>
<dbReference type="CDD" id="cd15568">
    <property type="entry name" value="PHD5_NSD"/>
    <property type="match status" value="1"/>
</dbReference>
<comment type="subcellular location">
    <subcellularLocation>
        <location evidence="2">Membrane</location>
    </subcellularLocation>
    <subcellularLocation>
        <location evidence="1">Mitochondrion</location>
    </subcellularLocation>
</comment>
<evidence type="ECO:0000256" key="11">
    <source>
        <dbReference type="ARBA" id="ARBA00023136"/>
    </source>
</evidence>
<keyword evidence="4" id="KW-0479">Metal-binding</keyword>
<gene>
    <name evidence="20" type="ORF">NC653_023549</name>
</gene>
<dbReference type="Gene3D" id="3.90.70.200">
    <property type="entry name" value="Plus-3 domain"/>
    <property type="match status" value="1"/>
</dbReference>
<dbReference type="Pfam" id="PF03126">
    <property type="entry name" value="Plus-3"/>
    <property type="match status" value="1"/>
</dbReference>
<sequence length="2256" mass="247792">MASTCPNEGICHTCGKAFHRAKECTAPPTPPGDLRLCNNCYKQGHIAADFTDDKACNNCRKTGHLARECLNEPICNMCNVVGHVVREFSQNQTCLEIWRSAQQWLPPWHLFTLREYLERLQLLKTPEERQRILEGVPEIHADPNINPSHGSDEDEGETEDKRQAAPAPVEVPKYPTDRWGSGTNLPSYSRTNCHKFDKGASVWKSSDSNSISTFGFCLGSQPILRGQRRTATFYCYLSCWCTWMGCRFSFKARNECLACCRKTGTGFPWGSTQSQKPEENNLVSLPSQPGTYRNRSNAPTSVQNPTSSLTTGTGTDPWRAPVPGPSNIQPSAPSSGSWSMGIRENQSATPRQGSSIKLENESNLTTTITTATTDTESVPELHDSQLNGADTELQQQPQPPQSQTETTVLDKSDAQDFVLGESQSVSLHPLVVEGGEGEEVAEATYESEEIEAPQEDVEKEVENRDLVAKEARNEDVNGNANAGNNEMETETGTEGVADVEAKLETLSQEVETVEAEVTEVKEKLEVAENMEKKDAVEEIKEDADVVDKVEMDNVVEEAETVRVKEEEEGAEKTGISGVGGEVEAVEQKEVTDFAEEGKVEKTEEENVERIEANEEEEKQPAQQVEMTDIAEETREDEKNEMTDIEEMKEAINEDGEMKETEMIDVAEEGYKEEDTKVEMAEKENEAEDMLDEMEGEMKETEMIDVAEESDKEEDAKVEMAEKENEAEDMLDEIEGAEEEVEKVGRSGGGGKRKRQKNAKAPSRATSKKKTEEDVCFICFDGGELVLCDRRGCPKAYHPSCVNRDEAFFRAKGRWNCGWHLCSNCEKNAYYMCYTCTFSLCKGCIKDAVILCVRGNKGFCETCMKTVMLIERNEQGNKETGQVDFDDKSSWEFLFKDYWTDLKERLSLTPEELARAKNPWKGSDSHAGKQELADELYDVHNGGSGSGSGSGSGPESSENAEVTTSKRRKPKKRLRSRAKDRDSPGSSSWAGGESADESVEWASKELLEFVMHLKNGDKSACSQFDVQALLLEYIKRNKLRDPRRKSQIICDSRLENLFGKPRVGHFEMLKLLESHFLLKDDSQADDLQGSVVDTEANQLEADGNSDALMKASKDKRRRSRKKGEGRGLQSNIDDYAAIDMHNINLIYLRRSLLEDLIEDTEAFYNKVVGSFVRIRISGSAQKQDLYRLVQIIGTSKAAEPYRVGKKMTNFMLEILNLNKTELVSIDIISNQEFTEDECKRLRQSIKCGLINRLTVGDIQEKAMAIQAVRVQDLLEAEITRFSHLCDRAKKLQLLKTPEERQRRLEEIPEIHADPNMDPSHESDEDESETEDKRQENSLRRRGGGFSRRGREQISPRKGGFASNDTWGGSRSYSSMNREPSRNMTDKGFSNEGDDFGVGESANENLWGQGREKPTQQSQSWEMPKIASNASQARNSTVISESVPRVAPEISPATPSTVVAQSTAKVNESEKIWHYKDPSGKIQGPFSMVQLRKWSNTGYFPADLSIWRNTETKDDSMLLTDALSGNFQSDPPAVDNSFPKTQLVQSPHLPSSYTGNIAQAAPAPVEVPKYSTDRWGSGTNLPSPTPGQTATSLTKEQVFESQWTSTQSQPVGSVLGANQSSGDNVEQQHATVISGTPKMSHEVSPVPKLETGMLPSSSIAPQMHSQSMLTGGSPRVLVNSHLHSALDTTGASVNAAVDIRSLQNLVQPVTSGNSHVGTHGWAGSISRPEMNASHAAVIGTGSQAWGSIQSHKAEANNLASMPSQPSTYANWSNAPASVQNPTSSLATGNPSGVSPVTGTGTNPWRAPVPGPSSIQPSAPSSRPWGMGITENQSTTPRQGSENQNIGWGAIPGNQNMGWGVSLPANSNQCWVAPGQVPATGNVKPVWVGPVQGQAPGNANPGWGAPVQGQAPGNAFSGWGPSGQGPAPTNANTAWVPLSQGPPPPGNANTNWAVPTGNAGPWGSDMNQIGDRFSSPKERGSHGGDSGHGGGKPWNRQSSFGRSGDSPRPSFKGQRAHGCMSSHSVNSLSECTSRVVRSGVNSAIFFAKSRAINPSSSSSFGNRFDYRHISQLVRPNNNKRAFLVDTLALVRGLEAQGVPSKQAEAITAAITEVLNDSLENVANSFVSKAEMQKSEMIQDSNLSKFKSEVQSSQEHHFSLLQRETEKLRGDIDKMRSELRYEIDKVTAGQRLDLNLERGRIRDELANQNAETTNLTNKLDREIHALRAHLEAAKYDVIKYCIGTLVSICAVGIATVRILL</sequence>
<feature type="region of interest" description="Disordered" evidence="14">
    <location>
        <begin position="1911"/>
        <end position="2021"/>
    </location>
</feature>
<protein>
    <recommendedName>
        <fullName evidence="22">RDR2-independent DNA methylation protein</fullName>
    </recommendedName>
</protein>
<organism evidence="20 21">
    <name type="scientific">Populus alba x Populus x berolinensis</name>
    <dbReference type="NCBI Taxonomy" id="444605"/>
    <lineage>
        <taxon>Eukaryota</taxon>
        <taxon>Viridiplantae</taxon>
        <taxon>Streptophyta</taxon>
        <taxon>Embryophyta</taxon>
        <taxon>Tracheophyta</taxon>
        <taxon>Spermatophyta</taxon>
        <taxon>Magnoliopsida</taxon>
        <taxon>eudicotyledons</taxon>
        <taxon>Gunneridae</taxon>
        <taxon>Pentapetalae</taxon>
        <taxon>rosids</taxon>
        <taxon>fabids</taxon>
        <taxon>Malpighiales</taxon>
        <taxon>Salicaceae</taxon>
        <taxon>Saliceae</taxon>
        <taxon>Populus</taxon>
    </lineage>
</organism>
<evidence type="ECO:0000256" key="6">
    <source>
        <dbReference type="ARBA" id="ARBA00022833"/>
    </source>
</evidence>
<dbReference type="InterPro" id="IPR003169">
    <property type="entry name" value="GYF"/>
</dbReference>
<dbReference type="InterPro" id="IPR001965">
    <property type="entry name" value="Znf_PHD"/>
</dbReference>
<feature type="compositionally biased region" description="Polar residues" evidence="14">
    <location>
        <begin position="1361"/>
        <end position="1376"/>
    </location>
</feature>
<evidence type="ECO:0000256" key="10">
    <source>
        <dbReference type="ARBA" id="ARBA00023128"/>
    </source>
</evidence>
<feature type="region of interest" description="Disordered" evidence="14">
    <location>
        <begin position="667"/>
        <end position="689"/>
    </location>
</feature>
<feature type="region of interest" description="Disordered" evidence="14">
    <location>
        <begin position="1768"/>
        <end position="1843"/>
    </location>
</feature>
<reference evidence="20" key="1">
    <citation type="journal article" date="2023" name="Mol. Ecol. Resour.">
        <title>Chromosome-level genome assembly of a triploid poplar Populus alba 'Berolinensis'.</title>
        <authorList>
            <person name="Chen S."/>
            <person name="Yu Y."/>
            <person name="Wang X."/>
            <person name="Wang S."/>
            <person name="Zhang T."/>
            <person name="Zhou Y."/>
            <person name="He R."/>
            <person name="Meng N."/>
            <person name="Wang Y."/>
            <person name="Liu W."/>
            <person name="Liu Z."/>
            <person name="Liu J."/>
            <person name="Guo Q."/>
            <person name="Huang H."/>
            <person name="Sederoff R.R."/>
            <person name="Wang G."/>
            <person name="Qu G."/>
            <person name="Chen S."/>
        </authorList>
    </citation>
    <scope>NUCLEOTIDE SEQUENCE</scope>
    <source>
        <strain evidence="20">SC-2020</strain>
    </source>
</reference>
<evidence type="ECO:0000256" key="14">
    <source>
        <dbReference type="SAM" id="MobiDB-lite"/>
    </source>
</evidence>
<keyword evidence="11" id="KW-0472">Membrane</keyword>
<name>A0AAD6MI60_9ROSI</name>
<feature type="coiled-coil region" evidence="13">
    <location>
        <begin position="496"/>
        <end position="530"/>
    </location>
</feature>
<dbReference type="InterPro" id="IPR019786">
    <property type="entry name" value="Zinc_finger_PHD-type_CS"/>
</dbReference>
<evidence type="ECO:0000313" key="21">
    <source>
        <dbReference type="Proteomes" id="UP001164929"/>
    </source>
</evidence>
<dbReference type="Gene3D" id="3.30.40.10">
    <property type="entry name" value="Zinc/RING finger domain, C3HC4 (zinc finger)"/>
    <property type="match status" value="1"/>
</dbReference>
<evidence type="ECO:0000256" key="7">
    <source>
        <dbReference type="ARBA" id="ARBA00022989"/>
    </source>
</evidence>
<dbReference type="SUPFAM" id="SSF57756">
    <property type="entry name" value="Retrovirus zinc finger-like domains"/>
    <property type="match status" value="1"/>
</dbReference>
<keyword evidence="5 12" id="KW-0863">Zinc-finger</keyword>
<feature type="region of interest" description="Disordered" evidence="14">
    <location>
        <begin position="937"/>
        <end position="993"/>
    </location>
</feature>
<dbReference type="GO" id="GO:0016020">
    <property type="term" value="C:membrane"/>
    <property type="evidence" value="ECO:0007669"/>
    <property type="project" value="UniProtKB-SubCell"/>
</dbReference>
<dbReference type="PANTHER" id="PTHR46695:SF5">
    <property type="entry name" value="RNA POLYMERASE-ASSOCIATED PROTEIN RTF1 HOMOLOG"/>
    <property type="match status" value="1"/>
</dbReference>
<keyword evidence="9" id="KW-0238">DNA-binding</keyword>
<evidence type="ECO:0000256" key="12">
    <source>
        <dbReference type="PROSITE-ProRule" id="PRU00047"/>
    </source>
</evidence>
<dbReference type="SUPFAM" id="SSF47592">
    <property type="entry name" value="SWIB/MDM2 domain"/>
    <property type="match status" value="1"/>
</dbReference>
<dbReference type="PROSITE" id="PS51925">
    <property type="entry name" value="SWIB_MDM2"/>
    <property type="match status" value="1"/>
</dbReference>
<dbReference type="InterPro" id="IPR013083">
    <property type="entry name" value="Znf_RING/FYVE/PHD"/>
</dbReference>
<dbReference type="InterPro" id="IPR001878">
    <property type="entry name" value="Znf_CCHC"/>
</dbReference>
<feature type="domain" description="GYF" evidence="17">
    <location>
        <begin position="1468"/>
        <end position="1522"/>
    </location>
</feature>
<evidence type="ECO:0000259" key="16">
    <source>
        <dbReference type="PROSITE" id="PS50158"/>
    </source>
</evidence>
<comment type="caution">
    <text evidence="20">The sequence shown here is derived from an EMBL/GenBank/DDBJ whole genome shotgun (WGS) entry which is preliminary data.</text>
</comment>
<dbReference type="SMART" id="SM00151">
    <property type="entry name" value="SWIB"/>
    <property type="match status" value="1"/>
</dbReference>
<feature type="compositionally biased region" description="Acidic residues" evidence="14">
    <location>
        <begin position="724"/>
        <end position="740"/>
    </location>
</feature>
<feature type="region of interest" description="Disordered" evidence="14">
    <location>
        <begin position="559"/>
        <end position="643"/>
    </location>
</feature>
<dbReference type="FunFam" id="1.20.5.340:FF:000029">
    <property type="entry name" value="Coiled-coil domain-containing protein 90-like"/>
    <property type="match status" value="1"/>
</dbReference>
<evidence type="ECO:0000256" key="2">
    <source>
        <dbReference type="ARBA" id="ARBA00004370"/>
    </source>
</evidence>
<dbReference type="GO" id="GO:0008270">
    <property type="term" value="F:zinc ion binding"/>
    <property type="evidence" value="ECO:0007669"/>
    <property type="project" value="UniProtKB-KW"/>
</dbReference>
<feature type="region of interest" description="Disordered" evidence="14">
    <location>
        <begin position="722"/>
        <end position="765"/>
    </location>
</feature>
<evidence type="ECO:0000256" key="4">
    <source>
        <dbReference type="ARBA" id="ARBA00022723"/>
    </source>
</evidence>
<feature type="compositionally biased region" description="Basic and acidic residues" evidence="14">
    <location>
        <begin position="585"/>
        <end position="601"/>
    </location>
</feature>
<keyword evidence="8 13" id="KW-0175">Coiled coil</keyword>
<dbReference type="Gene3D" id="1.20.5.340">
    <property type="match status" value="1"/>
</dbReference>
<keyword evidence="6" id="KW-0862">Zinc</keyword>
<feature type="compositionally biased region" description="Basic residues" evidence="14">
    <location>
        <begin position="964"/>
        <end position="975"/>
    </location>
</feature>
<dbReference type="InterPro" id="IPR036885">
    <property type="entry name" value="SWIB_MDM2_dom_sf"/>
</dbReference>
<dbReference type="Gene3D" id="4.10.60.10">
    <property type="entry name" value="Zinc finger, CCHC-type"/>
    <property type="match status" value="2"/>
</dbReference>
<evidence type="ECO:0000259" key="15">
    <source>
        <dbReference type="PROSITE" id="PS50016"/>
    </source>
</evidence>
<dbReference type="GO" id="GO:0003677">
    <property type="term" value="F:DNA binding"/>
    <property type="evidence" value="ECO:0007669"/>
    <property type="project" value="UniProtKB-KW"/>
</dbReference>
<feature type="region of interest" description="Disordered" evidence="14">
    <location>
        <begin position="1304"/>
        <end position="1454"/>
    </location>
</feature>
<evidence type="ECO:0000256" key="8">
    <source>
        <dbReference type="ARBA" id="ARBA00023054"/>
    </source>
</evidence>
<feature type="compositionally biased region" description="Polar residues" evidence="14">
    <location>
        <begin position="1827"/>
        <end position="1843"/>
    </location>
</feature>
<dbReference type="InterPro" id="IPR019835">
    <property type="entry name" value="SWIB_domain"/>
</dbReference>
<evidence type="ECO:0000259" key="18">
    <source>
        <dbReference type="PROSITE" id="PS51360"/>
    </source>
</evidence>
<feature type="region of interest" description="Disordered" evidence="14">
    <location>
        <begin position="135"/>
        <end position="183"/>
    </location>
</feature>
<feature type="region of interest" description="Disordered" evidence="14">
    <location>
        <begin position="1102"/>
        <end position="1126"/>
    </location>
</feature>
<feature type="region of interest" description="Disordered" evidence="14">
    <location>
        <begin position="469"/>
        <end position="494"/>
    </location>
</feature>
<feature type="compositionally biased region" description="Polar residues" evidence="14">
    <location>
        <begin position="1768"/>
        <end position="1800"/>
    </location>
</feature>
<dbReference type="InterPro" id="IPR036128">
    <property type="entry name" value="Plus3-like_sf"/>
</dbReference>
<feature type="compositionally biased region" description="Low complexity" evidence="14">
    <location>
        <begin position="477"/>
        <end position="494"/>
    </location>
</feature>
<evidence type="ECO:0000259" key="19">
    <source>
        <dbReference type="PROSITE" id="PS51925"/>
    </source>
</evidence>
<dbReference type="InterPro" id="IPR019787">
    <property type="entry name" value="Znf_PHD-finger"/>
</dbReference>
<accession>A0AAD6MI60</accession>
<dbReference type="InterPro" id="IPR036875">
    <property type="entry name" value="Znf_CCHC_sf"/>
</dbReference>
<evidence type="ECO:0000313" key="20">
    <source>
        <dbReference type="EMBL" id="KAJ6985634.1"/>
    </source>
</evidence>
<dbReference type="SUPFAM" id="SSF57903">
    <property type="entry name" value="FYVE/PHD zinc finger"/>
    <property type="match status" value="1"/>
</dbReference>
<evidence type="ECO:0000256" key="5">
    <source>
        <dbReference type="ARBA" id="ARBA00022771"/>
    </source>
</evidence>
<feature type="compositionally biased region" description="Polar residues" evidence="14">
    <location>
        <begin position="1426"/>
        <end position="1438"/>
    </location>
</feature>
<feature type="compositionally biased region" description="Basic and acidic residues" evidence="14">
    <location>
        <begin position="631"/>
        <end position="643"/>
    </location>
</feature>
<feature type="compositionally biased region" description="Basic and acidic residues" evidence="14">
    <location>
        <begin position="668"/>
        <end position="683"/>
    </location>
</feature>
<dbReference type="InterPro" id="IPR003121">
    <property type="entry name" value="SWIB_MDM2_domain"/>
</dbReference>
<dbReference type="PROSITE" id="PS50829">
    <property type="entry name" value="GYF"/>
    <property type="match status" value="1"/>
</dbReference>
<feature type="compositionally biased region" description="Basic residues" evidence="14">
    <location>
        <begin position="1112"/>
        <end position="1122"/>
    </location>
</feature>
<dbReference type="SUPFAM" id="SSF55277">
    <property type="entry name" value="GYF domain"/>
    <property type="match status" value="1"/>
</dbReference>
<feature type="region of interest" description="Disordered" evidence="14">
    <location>
        <begin position="270"/>
        <end position="364"/>
    </location>
</feature>